<keyword evidence="6" id="KW-1185">Reference proteome</keyword>
<dbReference type="InterPro" id="IPR043198">
    <property type="entry name" value="Cyclin/Ssn8"/>
</dbReference>
<dbReference type="InterPro" id="IPR013763">
    <property type="entry name" value="Cyclin-like_dom"/>
</dbReference>
<comment type="similarity">
    <text evidence="2">Belongs to the cyclin family.</text>
</comment>
<organism evidence="5 6">
    <name type="scientific">Pythium insidiosum</name>
    <name type="common">Pythiosis disease agent</name>
    <dbReference type="NCBI Taxonomy" id="114742"/>
    <lineage>
        <taxon>Eukaryota</taxon>
        <taxon>Sar</taxon>
        <taxon>Stramenopiles</taxon>
        <taxon>Oomycota</taxon>
        <taxon>Peronosporomycetes</taxon>
        <taxon>Pythiales</taxon>
        <taxon>Pythiaceae</taxon>
        <taxon>Pythium</taxon>
    </lineage>
</organism>
<protein>
    <recommendedName>
        <fullName evidence="4">Cyclin-like domain-containing protein</fullName>
    </recommendedName>
</protein>
<dbReference type="InterPro" id="IPR006671">
    <property type="entry name" value="Cyclin_N"/>
</dbReference>
<sequence length="388" mass="44249">MSYLQNSTHYNNWIFRDSDLERIARLRQLKARKALRLERAQAADGAAPPSTTRKARSFAALLPESSTATRDENDWNDDIDGDLEQLEQQEAAAASGLDPPLEALTPEQERLVCQFYEDQILESCNQFFRTSDKVKCCAVMLFKRFYLSNSVMEFHPKYLAPTAIYVAGKVEEQYTHVDKIAEQLQIDHKHIVGHEMVLLEGVRFQLIMYHPFRALLGFVDDFRGFRKAQSRELPLDVLQRLHANACMAVNEMMLTDLPLTSFPAFLALAALCHVADEIASDGAGLQKSDVLEYVARSRFAQGQDLAQVTTRVEQILKKFAKFKDKQKKRATDPAEAEKHTKKVKKLYKKLKTFHPEDAEGKKRKANGDARGEKQDDKKKAKKAKKDKK</sequence>
<dbReference type="Pfam" id="PF16899">
    <property type="entry name" value="Cyclin_C_2"/>
    <property type="match status" value="1"/>
</dbReference>
<dbReference type="SMART" id="SM00385">
    <property type="entry name" value="CYCLIN"/>
    <property type="match status" value="1"/>
</dbReference>
<dbReference type="Gene3D" id="1.10.472.10">
    <property type="entry name" value="Cyclin-like"/>
    <property type="match status" value="2"/>
</dbReference>
<dbReference type="Proteomes" id="UP001209570">
    <property type="component" value="Unassembled WGS sequence"/>
</dbReference>
<name>A0AAD5LMH1_PYTIN</name>
<evidence type="ECO:0000256" key="2">
    <source>
        <dbReference type="RuleBase" id="RU000383"/>
    </source>
</evidence>
<dbReference type="GO" id="GO:0016538">
    <property type="term" value="F:cyclin-dependent protein serine/threonine kinase regulator activity"/>
    <property type="evidence" value="ECO:0007669"/>
    <property type="project" value="InterPro"/>
</dbReference>
<evidence type="ECO:0000313" key="6">
    <source>
        <dbReference type="Proteomes" id="UP001209570"/>
    </source>
</evidence>
<evidence type="ECO:0000256" key="1">
    <source>
        <dbReference type="ARBA" id="ARBA00023127"/>
    </source>
</evidence>
<dbReference type="Pfam" id="PF00134">
    <property type="entry name" value="Cyclin_N"/>
    <property type="match status" value="1"/>
</dbReference>
<feature type="domain" description="Cyclin-like" evidence="4">
    <location>
        <begin position="118"/>
        <end position="200"/>
    </location>
</feature>
<keyword evidence="1 2" id="KW-0195">Cyclin</keyword>
<dbReference type="GO" id="GO:0006357">
    <property type="term" value="P:regulation of transcription by RNA polymerase II"/>
    <property type="evidence" value="ECO:0007669"/>
    <property type="project" value="InterPro"/>
</dbReference>
<dbReference type="SUPFAM" id="SSF47954">
    <property type="entry name" value="Cyclin-like"/>
    <property type="match status" value="2"/>
</dbReference>
<evidence type="ECO:0000259" key="4">
    <source>
        <dbReference type="SMART" id="SM00385"/>
    </source>
</evidence>
<proteinExistence type="inferred from homology"/>
<dbReference type="CDD" id="cd20524">
    <property type="entry name" value="CYCLIN_CCNH_rpt1"/>
    <property type="match status" value="1"/>
</dbReference>
<dbReference type="InterPro" id="IPR036915">
    <property type="entry name" value="Cyclin-like_sf"/>
</dbReference>
<accession>A0AAD5LMH1</accession>
<evidence type="ECO:0000256" key="3">
    <source>
        <dbReference type="SAM" id="MobiDB-lite"/>
    </source>
</evidence>
<reference evidence="5" key="1">
    <citation type="submission" date="2021-12" db="EMBL/GenBank/DDBJ databases">
        <title>Prjna785345.</title>
        <authorList>
            <person name="Rujirawat T."/>
            <person name="Krajaejun T."/>
        </authorList>
    </citation>
    <scope>NUCLEOTIDE SEQUENCE</scope>
    <source>
        <strain evidence="5">Pi057C3</strain>
    </source>
</reference>
<dbReference type="InterPro" id="IPR031658">
    <property type="entry name" value="Cyclin_C_2"/>
</dbReference>
<comment type="caution">
    <text evidence="5">The sequence shown here is derived from an EMBL/GenBank/DDBJ whole genome shotgun (WGS) entry which is preliminary data.</text>
</comment>
<feature type="compositionally biased region" description="Basic residues" evidence="3">
    <location>
        <begin position="379"/>
        <end position="388"/>
    </location>
</feature>
<dbReference type="AlphaFoldDB" id="A0AAD5LMH1"/>
<gene>
    <name evidence="5" type="ORF">P43SY_003912</name>
</gene>
<feature type="compositionally biased region" description="Basic and acidic residues" evidence="3">
    <location>
        <begin position="353"/>
        <end position="378"/>
    </location>
</feature>
<feature type="region of interest" description="Disordered" evidence="3">
    <location>
        <begin position="350"/>
        <end position="388"/>
    </location>
</feature>
<evidence type="ECO:0000313" key="5">
    <source>
        <dbReference type="EMBL" id="KAJ0403815.1"/>
    </source>
</evidence>
<dbReference type="PANTHER" id="PTHR10026">
    <property type="entry name" value="CYCLIN"/>
    <property type="match status" value="1"/>
</dbReference>
<dbReference type="EMBL" id="JAKCXM010000074">
    <property type="protein sequence ID" value="KAJ0403815.1"/>
    <property type="molecule type" value="Genomic_DNA"/>
</dbReference>